<dbReference type="GO" id="GO:0005634">
    <property type="term" value="C:nucleus"/>
    <property type="evidence" value="ECO:0007669"/>
    <property type="project" value="UniProtKB-SubCell"/>
</dbReference>
<reference evidence="5" key="1">
    <citation type="journal article" date="2020" name="Stud. Mycol.">
        <title>101 Dothideomycetes genomes: a test case for predicting lifestyles and emergence of pathogens.</title>
        <authorList>
            <person name="Haridas S."/>
            <person name="Albert R."/>
            <person name="Binder M."/>
            <person name="Bloem J."/>
            <person name="Labutti K."/>
            <person name="Salamov A."/>
            <person name="Andreopoulos B."/>
            <person name="Baker S."/>
            <person name="Barry K."/>
            <person name="Bills G."/>
            <person name="Bluhm B."/>
            <person name="Cannon C."/>
            <person name="Castanera R."/>
            <person name="Culley D."/>
            <person name="Daum C."/>
            <person name="Ezra D."/>
            <person name="Gonzalez J."/>
            <person name="Henrissat B."/>
            <person name="Kuo A."/>
            <person name="Liang C."/>
            <person name="Lipzen A."/>
            <person name="Lutzoni F."/>
            <person name="Magnuson J."/>
            <person name="Mondo S."/>
            <person name="Nolan M."/>
            <person name="Ohm R."/>
            <person name="Pangilinan J."/>
            <person name="Park H.-J."/>
            <person name="Ramirez L."/>
            <person name="Alfaro M."/>
            <person name="Sun H."/>
            <person name="Tritt A."/>
            <person name="Yoshinaga Y."/>
            <person name="Zwiers L.-H."/>
            <person name="Turgeon B."/>
            <person name="Goodwin S."/>
            <person name="Spatafora J."/>
            <person name="Crous P."/>
            <person name="Grigoriev I."/>
        </authorList>
    </citation>
    <scope>NUCLEOTIDE SEQUENCE</scope>
    <source>
        <strain evidence="5">CBS 175.79</strain>
    </source>
</reference>
<keyword evidence="2" id="KW-0539">Nucleus</keyword>
<name>A0A6A5XP99_9PLEO</name>
<feature type="region of interest" description="Disordered" evidence="3">
    <location>
        <begin position="95"/>
        <end position="127"/>
    </location>
</feature>
<evidence type="ECO:0000256" key="1">
    <source>
        <dbReference type="ARBA" id="ARBA00004123"/>
    </source>
</evidence>
<dbReference type="PANTHER" id="PTHR37534">
    <property type="entry name" value="TRANSCRIPTIONAL ACTIVATOR PROTEIN UGA3"/>
    <property type="match status" value="1"/>
</dbReference>
<evidence type="ECO:0000256" key="2">
    <source>
        <dbReference type="ARBA" id="ARBA00023242"/>
    </source>
</evidence>
<dbReference type="GO" id="GO:0008270">
    <property type="term" value="F:zinc ion binding"/>
    <property type="evidence" value="ECO:0007669"/>
    <property type="project" value="InterPro"/>
</dbReference>
<dbReference type="SUPFAM" id="SSF57701">
    <property type="entry name" value="Zn2/Cys6 DNA-binding domain"/>
    <property type="match status" value="1"/>
</dbReference>
<dbReference type="RefSeq" id="XP_033383311.1">
    <property type="nucleotide sequence ID" value="XM_033528365.1"/>
</dbReference>
<accession>A0A6A5XP99</accession>
<dbReference type="InterPro" id="IPR036864">
    <property type="entry name" value="Zn2-C6_fun-type_DNA-bd_sf"/>
</dbReference>
<evidence type="ECO:0000313" key="5">
    <source>
        <dbReference type="EMBL" id="KAF2014972.1"/>
    </source>
</evidence>
<dbReference type="AlphaFoldDB" id="A0A6A5XP99"/>
<dbReference type="PANTHER" id="PTHR37534:SF20">
    <property type="entry name" value="PRO1A C6 ZINK-FINGER PROTEIN"/>
    <property type="match status" value="1"/>
</dbReference>
<dbReference type="OrthoDB" id="5213892at2759"/>
<proteinExistence type="predicted"/>
<protein>
    <recommendedName>
        <fullName evidence="4">Zn(2)-C6 fungal-type domain-containing protein</fullName>
    </recommendedName>
</protein>
<evidence type="ECO:0000313" key="6">
    <source>
        <dbReference type="Proteomes" id="UP000799778"/>
    </source>
</evidence>
<evidence type="ECO:0000259" key="4">
    <source>
        <dbReference type="PROSITE" id="PS50048"/>
    </source>
</evidence>
<dbReference type="Pfam" id="PF00172">
    <property type="entry name" value="Zn_clus"/>
    <property type="match status" value="1"/>
</dbReference>
<dbReference type="GO" id="GO:0000981">
    <property type="term" value="F:DNA-binding transcription factor activity, RNA polymerase II-specific"/>
    <property type="evidence" value="ECO:0007669"/>
    <property type="project" value="InterPro"/>
</dbReference>
<organism evidence="5 6">
    <name type="scientific">Aaosphaeria arxii CBS 175.79</name>
    <dbReference type="NCBI Taxonomy" id="1450172"/>
    <lineage>
        <taxon>Eukaryota</taxon>
        <taxon>Fungi</taxon>
        <taxon>Dikarya</taxon>
        <taxon>Ascomycota</taxon>
        <taxon>Pezizomycotina</taxon>
        <taxon>Dothideomycetes</taxon>
        <taxon>Pleosporomycetidae</taxon>
        <taxon>Pleosporales</taxon>
        <taxon>Pleosporales incertae sedis</taxon>
        <taxon>Aaosphaeria</taxon>
    </lineage>
</organism>
<evidence type="ECO:0000256" key="3">
    <source>
        <dbReference type="SAM" id="MobiDB-lite"/>
    </source>
</evidence>
<gene>
    <name evidence="5" type="ORF">BU24DRAFT_423891</name>
</gene>
<feature type="domain" description="Zn(2)-C6 fungal-type" evidence="4">
    <location>
        <begin position="6"/>
        <end position="36"/>
    </location>
</feature>
<keyword evidence="6" id="KW-1185">Reference proteome</keyword>
<dbReference type="SMART" id="SM00066">
    <property type="entry name" value="GAL4"/>
    <property type="match status" value="1"/>
</dbReference>
<dbReference type="GeneID" id="54285762"/>
<dbReference type="InterPro" id="IPR021858">
    <property type="entry name" value="Fun_TF"/>
</dbReference>
<dbReference type="InterPro" id="IPR001138">
    <property type="entry name" value="Zn2Cys6_DnaBD"/>
</dbReference>
<sequence>MRSFTGCWTCRLRRKKCDERQPVCDGCSSLQITCHYGSDKPEWMDGGARQEQMVASIKREVRDQAYRRREGRAANISIQNDGFIIQPSVNPNLDAAAVSEHSSSSSPTNNGETGTSSSRETPQMISPDRATDLTYISSDIGGQLPNNQPCSVLLWFYIEHLLPFLFPFYRPCPLRGGRSWILEMMISSPVVRQATLCQSSYFYSLARETSQCSVIWDTVLEQTRSAFDILSQALRVIDGEDINDHLRGAVRIMASIMQVQRFEITVLSFDNCQAHLDAALALFKQLLESPGPIVSARVNFEDVMERLGPSSWMLPTSCIQVPSAEQAALRFSSALLILDDIIASTVHQEKPRLSEHHRSLLDSSCTSEPPIDLESVVGCQNWALLSISETASLSHWKHQSNRSGTLDVIDLVQRATTIRDSLEANLRALENAPVPPPDACDNLFTVFIAGEPARPVRQTPLVTRVWAHAALLYLSIVVSGWQPANVTVRHHVGCIIDILAHELSPQALIRTMAWPLCVAGCLAESAQEGRIRDLVDGLRPHSVFGSTRKALEVMEGVWRSRGAIDAGNFDLSMCFGGQGNLVLLV</sequence>
<dbReference type="CDD" id="cd00067">
    <property type="entry name" value="GAL4"/>
    <property type="match status" value="1"/>
</dbReference>
<comment type="subcellular location">
    <subcellularLocation>
        <location evidence="1">Nucleus</location>
    </subcellularLocation>
</comment>
<dbReference type="PROSITE" id="PS00463">
    <property type="entry name" value="ZN2_CY6_FUNGAL_1"/>
    <property type="match status" value="1"/>
</dbReference>
<dbReference type="Proteomes" id="UP000799778">
    <property type="component" value="Unassembled WGS sequence"/>
</dbReference>
<dbReference type="PROSITE" id="PS50048">
    <property type="entry name" value="ZN2_CY6_FUNGAL_2"/>
    <property type="match status" value="1"/>
</dbReference>
<dbReference type="EMBL" id="ML978070">
    <property type="protein sequence ID" value="KAF2014972.1"/>
    <property type="molecule type" value="Genomic_DNA"/>
</dbReference>
<dbReference type="Gene3D" id="4.10.240.10">
    <property type="entry name" value="Zn(2)-C6 fungal-type DNA-binding domain"/>
    <property type="match status" value="1"/>
</dbReference>
<dbReference type="Pfam" id="PF11951">
    <property type="entry name" value="Fungal_trans_2"/>
    <property type="match status" value="1"/>
</dbReference>
<feature type="compositionally biased region" description="Low complexity" evidence="3">
    <location>
        <begin position="99"/>
        <end position="118"/>
    </location>
</feature>